<name>A0A653A827_UNCDX</name>
<protein>
    <submittedName>
        <fullName evidence="1">Uncharacterized protein</fullName>
    </submittedName>
</protein>
<sequence length="27" mass="2986">MVLLLFVLLLYLLIPKCLLGDLLADGL</sequence>
<gene>
    <name evidence="1" type="ORF">TRIP_B330386</name>
</gene>
<accession>A0A653A827</accession>
<dbReference type="AlphaFoldDB" id="A0A653A827"/>
<dbReference type="EMBL" id="UPXX01000027">
    <property type="protein sequence ID" value="VBB44221.1"/>
    <property type="molecule type" value="Genomic_DNA"/>
</dbReference>
<reference evidence="1" key="1">
    <citation type="submission" date="2018-07" db="EMBL/GenBank/DDBJ databases">
        <authorList>
            <consortium name="Genoscope - CEA"/>
            <person name="William W."/>
        </authorList>
    </citation>
    <scope>NUCLEOTIDE SEQUENCE</scope>
    <source>
        <strain evidence="1">IK1</strain>
    </source>
</reference>
<organism evidence="1">
    <name type="scientific">Uncultured Desulfatiglans sp</name>
    <dbReference type="NCBI Taxonomy" id="1748965"/>
    <lineage>
        <taxon>Bacteria</taxon>
        <taxon>Pseudomonadati</taxon>
        <taxon>Thermodesulfobacteriota</taxon>
        <taxon>Desulfobacteria</taxon>
        <taxon>Desulfatiglandales</taxon>
        <taxon>Desulfatiglandaceae</taxon>
        <taxon>Desulfatiglans</taxon>
        <taxon>environmental samples</taxon>
    </lineage>
</organism>
<evidence type="ECO:0000313" key="1">
    <source>
        <dbReference type="EMBL" id="VBB44221.1"/>
    </source>
</evidence>
<proteinExistence type="predicted"/>